<organism evidence="1 2">
    <name type="scientific">Ameca splendens</name>
    <dbReference type="NCBI Taxonomy" id="208324"/>
    <lineage>
        <taxon>Eukaryota</taxon>
        <taxon>Metazoa</taxon>
        <taxon>Chordata</taxon>
        <taxon>Craniata</taxon>
        <taxon>Vertebrata</taxon>
        <taxon>Euteleostomi</taxon>
        <taxon>Actinopterygii</taxon>
        <taxon>Neopterygii</taxon>
        <taxon>Teleostei</taxon>
        <taxon>Neoteleostei</taxon>
        <taxon>Acanthomorphata</taxon>
        <taxon>Ovalentaria</taxon>
        <taxon>Atherinomorphae</taxon>
        <taxon>Cyprinodontiformes</taxon>
        <taxon>Goodeidae</taxon>
        <taxon>Ameca</taxon>
    </lineage>
</organism>
<proteinExistence type="predicted"/>
<sequence>MKQFMISDMKSDYTCSVSGQLGSFLSAKRHNNVYASINSMGMCSHPSGQEGDGFWCEMCKSTPEQKLVKILKLVGECWHNRVLWPETLLRQEEATSHSL</sequence>
<evidence type="ECO:0000313" key="2">
    <source>
        <dbReference type="Proteomes" id="UP001469553"/>
    </source>
</evidence>
<dbReference type="Proteomes" id="UP001469553">
    <property type="component" value="Unassembled WGS sequence"/>
</dbReference>
<keyword evidence="2" id="KW-1185">Reference proteome</keyword>
<reference evidence="1 2" key="1">
    <citation type="submission" date="2021-06" db="EMBL/GenBank/DDBJ databases">
        <authorList>
            <person name="Palmer J.M."/>
        </authorList>
    </citation>
    <scope>NUCLEOTIDE SEQUENCE [LARGE SCALE GENOMIC DNA]</scope>
    <source>
        <strain evidence="1 2">AS_MEX2019</strain>
        <tissue evidence="1">Muscle</tissue>
    </source>
</reference>
<name>A0ABV1A8V8_9TELE</name>
<dbReference type="EMBL" id="JAHRIP010085088">
    <property type="protein sequence ID" value="MEQ2314086.1"/>
    <property type="molecule type" value="Genomic_DNA"/>
</dbReference>
<accession>A0ABV1A8V8</accession>
<comment type="caution">
    <text evidence="1">The sequence shown here is derived from an EMBL/GenBank/DDBJ whole genome shotgun (WGS) entry which is preliminary data.</text>
</comment>
<evidence type="ECO:0000313" key="1">
    <source>
        <dbReference type="EMBL" id="MEQ2314086.1"/>
    </source>
</evidence>
<protein>
    <submittedName>
        <fullName evidence="1">Uncharacterized protein</fullName>
    </submittedName>
</protein>
<gene>
    <name evidence="1" type="ORF">AMECASPLE_008442</name>
</gene>